<dbReference type="InterPro" id="IPR049975">
    <property type="entry name" value="SAV_915-like_dom"/>
</dbReference>
<protein>
    <recommendedName>
        <fullName evidence="3">SseB family protein</fullName>
    </recommendedName>
</protein>
<evidence type="ECO:0008006" key="3">
    <source>
        <dbReference type="Google" id="ProtNLM"/>
    </source>
</evidence>
<name>A0ABN3ACP6_9ACTN</name>
<evidence type="ECO:0000313" key="1">
    <source>
        <dbReference type="EMBL" id="GAA2160738.1"/>
    </source>
</evidence>
<gene>
    <name evidence="1" type="ORF">GCM10009727_74190</name>
</gene>
<evidence type="ECO:0000313" key="2">
    <source>
        <dbReference type="Proteomes" id="UP001501020"/>
    </source>
</evidence>
<dbReference type="Proteomes" id="UP001501020">
    <property type="component" value="Unassembled WGS sequence"/>
</dbReference>
<organism evidence="1 2">
    <name type="scientific">Actinomadura napierensis</name>
    <dbReference type="NCBI Taxonomy" id="267854"/>
    <lineage>
        <taxon>Bacteria</taxon>
        <taxon>Bacillati</taxon>
        <taxon>Actinomycetota</taxon>
        <taxon>Actinomycetes</taxon>
        <taxon>Streptosporangiales</taxon>
        <taxon>Thermomonosporaceae</taxon>
        <taxon>Actinomadura</taxon>
    </lineage>
</organism>
<proteinExistence type="predicted"/>
<accession>A0ABN3ACP6</accession>
<dbReference type="EMBL" id="BAAAMR010000093">
    <property type="protein sequence ID" value="GAA2160738.1"/>
    <property type="molecule type" value="Genomic_DNA"/>
</dbReference>
<sequence length="99" mass="10809">MADDGDGTAIWTQLVYVPSRRFQQGDTAAEFALSLFEDGRRVLPLYSSLELLVAGCGEDQPWVAVQLRAPEGIEKFAELTGADVVLWDVDFTGMEGDPS</sequence>
<reference evidence="1 2" key="1">
    <citation type="journal article" date="2019" name="Int. J. Syst. Evol. Microbiol.">
        <title>The Global Catalogue of Microorganisms (GCM) 10K type strain sequencing project: providing services to taxonomists for standard genome sequencing and annotation.</title>
        <authorList>
            <consortium name="The Broad Institute Genomics Platform"/>
            <consortium name="The Broad Institute Genome Sequencing Center for Infectious Disease"/>
            <person name="Wu L."/>
            <person name="Ma J."/>
        </authorList>
    </citation>
    <scope>NUCLEOTIDE SEQUENCE [LARGE SCALE GENOMIC DNA]</scope>
    <source>
        <strain evidence="1 2">JCM 13850</strain>
    </source>
</reference>
<dbReference type="NCBIfam" id="NF042914">
    <property type="entry name" value="SAV915_dom"/>
    <property type="match status" value="1"/>
</dbReference>
<keyword evidence="2" id="KW-1185">Reference proteome</keyword>
<comment type="caution">
    <text evidence="1">The sequence shown here is derived from an EMBL/GenBank/DDBJ whole genome shotgun (WGS) entry which is preliminary data.</text>
</comment>
<dbReference type="RefSeq" id="WP_344278583.1">
    <property type="nucleotide sequence ID" value="NZ_BAAAMR010000093.1"/>
</dbReference>